<feature type="domain" description="HTH tetR-type" evidence="5">
    <location>
        <begin position="8"/>
        <end position="67"/>
    </location>
</feature>
<gene>
    <name evidence="6" type="ORF">HNR40_007406</name>
</gene>
<dbReference type="AlphaFoldDB" id="A0A7W8EJU8"/>
<evidence type="ECO:0000256" key="4">
    <source>
        <dbReference type="PROSITE-ProRule" id="PRU00335"/>
    </source>
</evidence>
<dbReference type="InterPro" id="IPR036271">
    <property type="entry name" value="Tet_transcr_reg_TetR-rel_C_sf"/>
</dbReference>
<evidence type="ECO:0000313" key="7">
    <source>
        <dbReference type="Proteomes" id="UP000568380"/>
    </source>
</evidence>
<keyword evidence="7" id="KW-1185">Reference proteome</keyword>
<dbReference type="SUPFAM" id="SSF48498">
    <property type="entry name" value="Tetracyclin repressor-like, C-terminal domain"/>
    <property type="match status" value="1"/>
</dbReference>
<evidence type="ECO:0000259" key="5">
    <source>
        <dbReference type="PROSITE" id="PS50977"/>
    </source>
</evidence>
<dbReference type="Gene3D" id="1.10.357.10">
    <property type="entry name" value="Tetracycline Repressor, domain 2"/>
    <property type="match status" value="1"/>
</dbReference>
<keyword evidence="3" id="KW-0804">Transcription</keyword>
<dbReference type="PANTHER" id="PTHR30055:SF234">
    <property type="entry name" value="HTH-TYPE TRANSCRIPTIONAL REGULATOR BETI"/>
    <property type="match status" value="1"/>
</dbReference>
<dbReference type="GO" id="GO:0000976">
    <property type="term" value="F:transcription cis-regulatory region binding"/>
    <property type="evidence" value="ECO:0007669"/>
    <property type="project" value="TreeGrafter"/>
</dbReference>
<sequence length="177" mass="19210">MAPRADAARNAESLISAARELFDEQGSDVALDDIARRAGVGNATLYRHFPTRGDLLVAVYAEEVAELCEQGKTLLHKPSAADALFDWLDCFVVHVATKRALAMGATDGRRTELFDRWHEAMRSAALGLLLRAQQEGAIRSDLDVADLLALTRAVAMTGAGPGHAQRLLRILRHGLQV</sequence>
<organism evidence="6 7">
    <name type="scientific">Nonomuraea endophytica</name>
    <dbReference type="NCBI Taxonomy" id="714136"/>
    <lineage>
        <taxon>Bacteria</taxon>
        <taxon>Bacillati</taxon>
        <taxon>Actinomycetota</taxon>
        <taxon>Actinomycetes</taxon>
        <taxon>Streptosporangiales</taxon>
        <taxon>Streptosporangiaceae</taxon>
        <taxon>Nonomuraea</taxon>
    </lineage>
</organism>
<dbReference type="PROSITE" id="PS50977">
    <property type="entry name" value="HTH_TETR_2"/>
    <property type="match status" value="1"/>
</dbReference>
<keyword evidence="2 4" id="KW-0238">DNA-binding</keyword>
<name>A0A7W8EJU8_9ACTN</name>
<dbReference type="PRINTS" id="PR00455">
    <property type="entry name" value="HTHTETR"/>
</dbReference>
<proteinExistence type="predicted"/>
<dbReference type="GO" id="GO:0003700">
    <property type="term" value="F:DNA-binding transcription factor activity"/>
    <property type="evidence" value="ECO:0007669"/>
    <property type="project" value="TreeGrafter"/>
</dbReference>
<dbReference type="Pfam" id="PF00440">
    <property type="entry name" value="TetR_N"/>
    <property type="match status" value="1"/>
</dbReference>
<keyword evidence="1" id="KW-0805">Transcription regulation</keyword>
<evidence type="ECO:0000256" key="3">
    <source>
        <dbReference type="ARBA" id="ARBA00023163"/>
    </source>
</evidence>
<evidence type="ECO:0000256" key="1">
    <source>
        <dbReference type="ARBA" id="ARBA00023015"/>
    </source>
</evidence>
<evidence type="ECO:0000313" key="6">
    <source>
        <dbReference type="EMBL" id="MBB5081911.1"/>
    </source>
</evidence>
<feature type="DNA-binding region" description="H-T-H motif" evidence="4">
    <location>
        <begin position="30"/>
        <end position="49"/>
    </location>
</feature>
<evidence type="ECO:0000256" key="2">
    <source>
        <dbReference type="ARBA" id="ARBA00023125"/>
    </source>
</evidence>
<dbReference type="RefSeq" id="WP_184969682.1">
    <property type="nucleotide sequence ID" value="NZ_JACHIN010000012.1"/>
</dbReference>
<dbReference type="SUPFAM" id="SSF46689">
    <property type="entry name" value="Homeodomain-like"/>
    <property type="match status" value="1"/>
</dbReference>
<reference evidence="6 7" key="1">
    <citation type="submission" date="2020-08" db="EMBL/GenBank/DDBJ databases">
        <title>Genomic Encyclopedia of Type Strains, Phase IV (KMG-IV): sequencing the most valuable type-strain genomes for metagenomic binning, comparative biology and taxonomic classification.</title>
        <authorList>
            <person name="Goeker M."/>
        </authorList>
    </citation>
    <scope>NUCLEOTIDE SEQUENCE [LARGE SCALE GENOMIC DNA]</scope>
    <source>
        <strain evidence="6 7">DSM 45385</strain>
    </source>
</reference>
<accession>A0A7W8EJU8</accession>
<comment type="caution">
    <text evidence="6">The sequence shown here is derived from an EMBL/GenBank/DDBJ whole genome shotgun (WGS) entry which is preliminary data.</text>
</comment>
<dbReference type="InterPro" id="IPR049445">
    <property type="entry name" value="TetR_SbtR-like_C"/>
</dbReference>
<dbReference type="Pfam" id="PF21597">
    <property type="entry name" value="TetR_C_43"/>
    <property type="match status" value="1"/>
</dbReference>
<dbReference type="InterPro" id="IPR009057">
    <property type="entry name" value="Homeodomain-like_sf"/>
</dbReference>
<dbReference type="InterPro" id="IPR001647">
    <property type="entry name" value="HTH_TetR"/>
</dbReference>
<dbReference type="InterPro" id="IPR050109">
    <property type="entry name" value="HTH-type_TetR-like_transc_reg"/>
</dbReference>
<dbReference type="PANTHER" id="PTHR30055">
    <property type="entry name" value="HTH-TYPE TRANSCRIPTIONAL REGULATOR RUTR"/>
    <property type="match status" value="1"/>
</dbReference>
<protein>
    <submittedName>
        <fullName evidence="6">AcrR family transcriptional regulator</fullName>
    </submittedName>
</protein>
<dbReference type="EMBL" id="JACHIN010000012">
    <property type="protein sequence ID" value="MBB5081911.1"/>
    <property type="molecule type" value="Genomic_DNA"/>
</dbReference>
<dbReference type="Proteomes" id="UP000568380">
    <property type="component" value="Unassembled WGS sequence"/>
</dbReference>